<gene>
    <name evidence="2" type="ORF">JTE90_012592</name>
</gene>
<dbReference type="AlphaFoldDB" id="A0AAV6V3W7"/>
<evidence type="ECO:0000313" key="2">
    <source>
        <dbReference type="EMBL" id="KAG8190306.1"/>
    </source>
</evidence>
<organism evidence="2 3">
    <name type="scientific">Oedothorax gibbosus</name>
    <dbReference type="NCBI Taxonomy" id="931172"/>
    <lineage>
        <taxon>Eukaryota</taxon>
        <taxon>Metazoa</taxon>
        <taxon>Ecdysozoa</taxon>
        <taxon>Arthropoda</taxon>
        <taxon>Chelicerata</taxon>
        <taxon>Arachnida</taxon>
        <taxon>Araneae</taxon>
        <taxon>Araneomorphae</taxon>
        <taxon>Entelegynae</taxon>
        <taxon>Araneoidea</taxon>
        <taxon>Linyphiidae</taxon>
        <taxon>Erigoninae</taxon>
        <taxon>Oedothorax</taxon>
    </lineage>
</organism>
<evidence type="ECO:0000313" key="3">
    <source>
        <dbReference type="Proteomes" id="UP000827092"/>
    </source>
</evidence>
<protein>
    <submittedName>
        <fullName evidence="2">Uncharacterized protein</fullName>
    </submittedName>
</protein>
<dbReference type="Proteomes" id="UP000827092">
    <property type="component" value="Unassembled WGS sequence"/>
</dbReference>
<keyword evidence="3" id="KW-1185">Reference proteome</keyword>
<sequence length="75" mass="8409">MCPNISRSAGRKWGNFQLRNPPSPFLKKNGRDTSAPWRTKEAPGTSQGKSLKNENRPCLGVMEGFEVVNFQKTKT</sequence>
<proteinExistence type="predicted"/>
<dbReference type="EMBL" id="JAFNEN010000187">
    <property type="protein sequence ID" value="KAG8190306.1"/>
    <property type="molecule type" value="Genomic_DNA"/>
</dbReference>
<accession>A0AAV6V3W7</accession>
<reference evidence="2 3" key="1">
    <citation type="journal article" date="2022" name="Nat. Ecol. Evol.">
        <title>A masculinizing supergene underlies an exaggerated male reproductive morph in a spider.</title>
        <authorList>
            <person name="Hendrickx F."/>
            <person name="De Corte Z."/>
            <person name="Sonet G."/>
            <person name="Van Belleghem S.M."/>
            <person name="Kostlbacher S."/>
            <person name="Vangestel C."/>
        </authorList>
    </citation>
    <scope>NUCLEOTIDE SEQUENCE [LARGE SCALE GENOMIC DNA]</scope>
    <source>
        <strain evidence="2">W744_W776</strain>
    </source>
</reference>
<comment type="caution">
    <text evidence="2">The sequence shown here is derived from an EMBL/GenBank/DDBJ whole genome shotgun (WGS) entry which is preliminary data.</text>
</comment>
<evidence type="ECO:0000256" key="1">
    <source>
        <dbReference type="SAM" id="MobiDB-lite"/>
    </source>
</evidence>
<name>A0AAV6V3W7_9ARAC</name>
<feature type="region of interest" description="Disordered" evidence="1">
    <location>
        <begin position="1"/>
        <end position="55"/>
    </location>
</feature>